<dbReference type="AlphaFoldDB" id="A0AAV9CTG1"/>
<reference evidence="2" key="2">
    <citation type="submission" date="2023-06" db="EMBL/GenBank/DDBJ databases">
        <authorList>
            <person name="Ma L."/>
            <person name="Liu K.-W."/>
            <person name="Li Z."/>
            <person name="Hsiao Y.-Y."/>
            <person name="Qi Y."/>
            <person name="Fu T."/>
            <person name="Tang G."/>
            <person name="Zhang D."/>
            <person name="Sun W.-H."/>
            <person name="Liu D.-K."/>
            <person name="Li Y."/>
            <person name="Chen G.-Z."/>
            <person name="Liu X.-D."/>
            <person name="Liao X.-Y."/>
            <person name="Jiang Y.-T."/>
            <person name="Yu X."/>
            <person name="Hao Y."/>
            <person name="Huang J."/>
            <person name="Zhao X.-W."/>
            <person name="Ke S."/>
            <person name="Chen Y.-Y."/>
            <person name="Wu W.-L."/>
            <person name="Hsu J.-L."/>
            <person name="Lin Y.-F."/>
            <person name="Huang M.-D."/>
            <person name="Li C.-Y."/>
            <person name="Huang L."/>
            <person name="Wang Z.-W."/>
            <person name="Zhao X."/>
            <person name="Zhong W.-Y."/>
            <person name="Peng D.-H."/>
            <person name="Ahmad S."/>
            <person name="Lan S."/>
            <person name="Zhang J.-S."/>
            <person name="Tsai W.-C."/>
            <person name="Van De Peer Y."/>
            <person name="Liu Z.-J."/>
        </authorList>
    </citation>
    <scope>NUCLEOTIDE SEQUENCE</scope>
    <source>
        <strain evidence="2">CP</strain>
        <tissue evidence="2">Leaves</tissue>
    </source>
</reference>
<dbReference type="Gene3D" id="1.10.150.50">
    <property type="entry name" value="Transcription Factor, Ets-1"/>
    <property type="match status" value="1"/>
</dbReference>
<dbReference type="Proteomes" id="UP001180020">
    <property type="component" value="Unassembled WGS sequence"/>
</dbReference>
<name>A0AAV9CTG1_ACOCL</name>
<dbReference type="Pfam" id="PF07647">
    <property type="entry name" value="SAM_2"/>
    <property type="match status" value="1"/>
</dbReference>
<dbReference type="CDD" id="cd09487">
    <property type="entry name" value="SAM_superfamily"/>
    <property type="match status" value="1"/>
</dbReference>
<comment type="caution">
    <text evidence="2">The sequence shown here is derived from an EMBL/GenBank/DDBJ whole genome shotgun (WGS) entry which is preliminary data.</text>
</comment>
<evidence type="ECO:0000313" key="2">
    <source>
        <dbReference type="EMBL" id="KAK1292476.1"/>
    </source>
</evidence>
<reference evidence="2" key="1">
    <citation type="journal article" date="2023" name="Nat. Commun.">
        <title>Diploid and tetraploid genomes of Acorus and the evolution of monocots.</title>
        <authorList>
            <person name="Ma L."/>
            <person name="Liu K.W."/>
            <person name="Li Z."/>
            <person name="Hsiao Y.Y."/>
            <person name="Qi Y."/>
            <person name="Fu T."/>
            <person name="Tang G.D."/>
            <person name="Zhang D."/>
            <person name="Sun W.H."/>
            <person name="Liu D.K."/>
            <person name="Li Y."/>
            <person name="Chen G.Z."/>
            <person name="Liu X.D."/>
            <person name="Liao X.Y."/>
            <person name="Jiang Y.T."/>
            <person name="Yu X."/>
            <person name="Hao Y."/>
            <person name="Huang J."/>
            <person name="Zhao X.W."/>
            <person name="Ke S."/>
            <person name="Chen Y.Y."/>
            <person name="Wu W.L."/>
            <person name="Hsu J.L."/>
            <person name="Lin Y.F."/>
            <person name="Huang M.D."/>
            <person name="Li C.Y."/>
            <person name="Huang L."/>
            <person name="Wang Z.W."/>
            <person name="Zhao X."/>
            <person name="Zhong W.Y."/>
            <person name="Peng D.H."/>
            <person name="Ahmad S."/>
            <person name="Lan S."/>
            <person name="Zhang J.S."/>
            <person name="Tsai W.C."/>
            <person name="Van de Peer Y."/>
            <person name="Liu Z.J."/>
        </authorList>
    </citation>
    <scope>NUCLEOTIDE SEQUENCE</scope>
    <source>
        <strain evidence="2">CP</strain>
    </source>
</reference>
<evidence type="ECO:0000313" key="3">
    <source>
        <dbReference type="Proteomes" id="UP001180020"/>
    </source>
</evidence>
<dbReference type="InterPro" id="IPR013761">
    <property type="entry name" value="SAM/pointed_sf"/>
</dbReference>
<dbReference type="PANTHER" id="PTHR33915:SF1">
    <property type="entry name" value="OS04G0644100 PROTEIN"/>
    <property type="match status" value="1"/>
</dbReference>
<dbReference type="PANTHER" id="PTHR33915">
    <property type="entry name" value="OSJNBA0033G05.11 PROTEIN"/>
    <property type="match status" value="1"/>
</dbReference>
<proteinExistence type="predicted"/>
<gene>
    <name evidence="2" type="ORF">QJS10_CPB17g02162</name>
</gene>
<dbReference type="SUPFAM" id="SSF47769">
    <property type="entry name" value="SAM/Pointed domain"/>
    <property type="match status" value="1"/>
</dbReference>
<feature type="domain" description="SAM" evidence="1">
    <location>
        <begin position="21"/>
        <end position="64"/>
    </location>
</feature>
<accession>A0AAV9CTG1</accession>
<protein>
    <recommendedName>
        <fullName evidence="1">SAM domain-containing protein</fullName>
    </recommendedName>
</protein>
<evidence type="ECO:0000259" key="1">
    <source>
        <dbReference type="Pfam" id="PF07647"/>
    </source>
</evidence>
<sequence>MEEYWLEWLSKTSLDPSLVYDYAMTLSHNELSEEDIKHFDHDFLLSMGISVAKHRLEILKLAKKNQQQQQHNLSMRLVKAVEKTKRRIAKAFAHHRSSEEEGEGSIVVVPKASYGWREGVLKRYKKPILLKKGRLMITDGGGIRIVGGGSSPSSVVAEAATEEIRWDCMFRDMKPT</sequence>
<organism evidence="2 3">
    <name type="scientific">Acorus calamus</name>
    <name type="common">Sweet flag</name>
    <dbReference type="NCBI Taxonomy" id="4465"/>
    <lineage>
        <taxon>Eukaryota</taxon>
        <taxon>Viridiplantae</taxon>
        <taxon>Streptophyta</taxon>
        <taxon>Embryophyta</taxon>
        <taxon>Tracheophyta</taxon>
        <taxon>Spermatophyta</taxon>
        <taxon>Magnoliopsida</taxon>
        <taxon>Liliopsida</taxon>
        <taxon>Acoraceae</taxon>
        <taxon>Acorus</taxon>
    </lineage>
</organism>
<dbReference type="EMBL" id="JAUJYO010000017">
    <property type="protein sequence ID" value="KAK1292476.1"/>
    <property type="molecule type" value="Genomic_DNA"/>
</dbReference>
<keyword evidence="3" id="KW-1185">Reference proteome</keyword>
<dbReference type="InterPro" id="IPR001660">
    <property type="entry name" value="SAM"/>
</dbReference>